<dbReference type="PANTHER" id="PTHR43434">
    <property type="entry name" value="PHOSPHOGLYCOLATE PHOSPHATASE"/>
    <property type="match status" value="1"/>
</dbReference>
<evidence type="ECO:0000313" key="4">
    <source>
        <dbReference type="Proteomes" id="UP001431572"/>
    </source>
</evidence>
<dbReference type="InterPro" id="IPR006439">
    <property type="entry name" value="HAD-SF_hydro_IA"/>
</dbReference>
<dbReference type="InterPro" id="IPR036412">
    <property type="entry name" value="HAD-like_sf"/>
</dbReference>
<dbReference type="SFLD" id="SFLDS00003">
    <property type="entry name" value="Haloacid_Dehalogenase"/>
    <property type="match status" value="1"/>
</dbReference>
<dbReference type="PANTHER" id="PTHR43434:SF1">
    <property type="entry name" value="PHOSPHOGLYCOLATE PHOSPHATASE"/>
    <property type="match status" value="1"/>
</dbReference>
<keyword evidence="1" id="KW-0378">Hydrolase</keyword>
<reference evidence="2" key="2">
    <citation type="journal article" date="2024" name="Nature">
        <title>Anoxygenic phototroph of the Chloroflexota uses a type I reaction centre.</title>
        <authorList>
            <person name="Tsuji J.M."/>
            <person name="Shaw N.A."/>
            <person name="Nagashima S."/>
            <person name="Venkiteswaran J.J."/>
            <person name="Schiff S.L."/>
            <person name="Watanabe T."/>
            <person name="Fukui M."/>
            <person name="Hanada S."/>
            <person name="Tank M."/>
            <person name="Neufeld J.D."/>
        </authorList>
    </citation>
    <scope>NUCLEOTIDE SEQUENCE</scope>
    <source>
        <strain evidence="2">L227-S17</strain>
    </source>
</reference>
<evidence type="ECO:0000313" key="3">
    <source>
        <dbReference type="Proteomes" id="UP000521676"/>
    </source>
</evidence>
<protein>
    <submittedName>
        <fullName evidence="1">HAD family hydrolase</fullName>
    </submittedName>
</protein>
<reference evidence="1 3" key="1">
    <citation type="submission" date="2020-06" db="EMBL/GenBank/DDBJ databases">
        <title>Anoxygenic phototrophic Chloroflexota member uses a Type I reaction center.</title>
        <authorList>
            <person name="Tsuji J.M."/>
            <person name="Shaw N.A."/>
            <person name="Nagashima S."/>
            <person name="Venkiteswaran J."/>
            <person name="Schiff S.L."/>
            <person name="Hanada S."/>
            <person name="Tank M."/>
            <person name="Neufeld J.D."/>
        </authorList>
    </citation>
    <scope>NUCLEOTIDE SEQUENCE [LARGE SCALE GENOMIC DNA]</scope>
    <source>
        <strain evidence="1">L227-S17</strain>
    </source>
</reference>
<dbReference type="NCBIfam" id="TIGR01509">
    <property type="entry name" value="HAD-SF-IA-v3"/>
    <property type="match status" value="1"/>
</dbReference>
<dbReference type="InterPro" id="IPR050155">
    <property type="entry name" value="HAD-like_hydrolase_sf"/>
</dbReference>
<dbReference type="InterPro" id="IPR041492">
    <property type="entry name" value="HAD_2"/>
</dbReference>
<dbReference type="SUPFAM" id="SSF56784">
    <property type="entry name" value="HAD-like"/>
    <property type="match status" value="1"/>
</dbReference>
<dbReference type="GO" id="GO:0008967">
    <property type="term" value="F:phosphoglycolate phosphatase activity"/>
    <property type="evidence" value="ECO:0007669"/>
    <property type="project" value="TreeGrafter"/>
</dbReference>
<dbReference type="InterPro" id="IPR023198">
    <property type="entry name" value="PGP-like_dom2"/>
</dbReference>
<gene>
    <name evidence="1" type="ORF">HXX08_06085</name>
    <name evidence="2" type="ORF">OZ401_000565</name>
</gene>
<dbReference type="GO" id="GO:0005829">
    <property type="term" value="C:cytosol"/>
    <property type="evidence" value="ECO:0007669"/>
    <property type="project" value="TreeGrafter"/>
</dbReference>
<dbReference type="Proteomes" id="UP000521676">
    <property type="component" value="Unassembled WGS sequence"/>
</dbReference>
<dbReference type="RefSeq" id="WP_341469201.1">
    <property type="nucleotide sequence ID" value="NZ_CP128399.1"/>
</dbReference>
<keyword evidence="4" id="KW-1185">Reference proteome</keyword>
<dbReference type="SFLD" id="SFLDG01129">
    <property type="entry name" value="C1.5:_HAD__Beta-PGM__Phosphata"/>
    <property type="match status" value="1"/>
</dbReference>
<dbReference type="GO" id="GO:0006281">
    <property type="term" value="P:DNA repair"/>
    <property type="evidence" value="ECO:0007669"/>
    <property type="project" value="TreeGrafter"/>
</dbReference>
<organism evidence="1 3">
    <name type="scientific">Candidatus Chlorohelix allophototropha</name>
    <dbReference type="NCBI Taxonomy" id="3003348"/>
    <lineage>
        <taxon>Bacteria</taxon>
        <taxon>Bacillati</taxon>
        <taxon>Chloroflexota</taxon>
        <taxon>Chloroflexia</taxon>
        <taxon>Candidatus Chloroheliales</taxon>
        <taxon>Candidatus Chloroheliaceae</taxon>
        <taxon>Candidatus Chlorohelix</taxon>
    </lineage>
</organism>
<dbReference type="Pfam" id="PF13419">
    <property type="entry name" value="HAD_2"/>
    <property type="match status" value="1"/>
</dbReference>
<dbReference type="AlphaFoldDB" id="A0A8T7LYN0"/>
<proteinExistence type="predicted"/>
<sequence>MNNSLNRRKLVVFDLDGTLLDSNRDIATALNYSMTTIGGLRPEDIDQRRVAALMGKGLEEVFENFLPDRRDLYPAMVAAYRDYYSLNMTTTTHLFPGMLPILATLKELGRITAIATTKWQTTADKLADYFGLRPYVDFVQATDREGFPLKPDPFILQLLMEKAHMTPADTIMIGDTDNDILCAQRAGVASVGVIWGAWSEENLLKLSPDAIVSTPEHLQALLLPETQQYKTLN</sequence>
<accession>A0A8T7LYN0</accession>
<dbReference type="Gene3D" id="3.40.50.1000">
    <property type="entry name" value="HAD superfamily/HAD-like"/>
    <property type="match status" value="1"/>
</dbReference>
<name>A0A8T7LYN0_9CHLR</name>
<dbReference type="Proteomes" id="UP001431572">
    <property type="component" value="Chromosome 1"/>
</dbReference>
<dbReference type="InterPro" id="IPR023214">
    <property type="entry name" value="HAD_sf"/>
</dbReference>
<dbReference type="EMBL" id="CP128399">
    <property type="protein sequence ID" value="WJW67305.1"/>
    <property type="molecule type" value="Genomic_DNA"/>
</dbReference>
<dbReference type="SFLD" id="SFLDG01135">
    <property type="entry name" value="C1.5.6:_HAD__Beta-PGM__Phospha"/>
    <property type="match status" value="1"/>
</dbReference>
<dbReference type="NCBIfam" id="TIGR01549">
    <property type="entry name" value="HAD-SF-IA-v1"/>
    <property type="match status" value="1"/>
</dbReference>
<evidence type="ECO:0000313" key="2">
    <source>
        <dbReference type="EMBL" id="WJW67305.1"/>
    </source>
</evidence>
<dbReference type="Gene3D" id="1.10.150.240">
    <property type="entry name" value="Putative phosphatase, domain 2"/>
    <property type="match status" value="1"/>
</dbReference>
<evidence type="ECO:0000313" key="1">
    <source>
        <dbReference type="EMBL" id="NWJ45432.1"/>
    </source>
</evidence>
<dbReference type="EMBL" id="JACATZ010000001">
    <property type="protein sequence ID" value="NWJ45432.1"/>
    <property type="molecule type" value="Genomic_DNA"/>
</dbReference>